<dbReference type="GO" id="GO:0051213">
    <property type="term" value="F:dioxygenase activity"/>
    <property type="evidence" value="ECO:0007669"/>
    <property type="project" value="UniProtKB-KW"/>
</dbReference>
<feature type="domain" description="Aspartyl/asparaginy/proline hydroxylase" evidence="5">
    <location>
        <begin position="79"/>
        <end position="232"/>
    </location>
</feature>
<dbReference type="Gene3D" id="2.60.120.330">
    <property type="entry name" value="B-lactam Antibiotic, Isopenicillin N Synthase, Chain"/>
    <property type="match status" value="1"/>
</dbReference>
<gene>
    <name evidence="6" type="ORF">C8P68_10250</name>
</gene>
<evidence type="ECO:0000256" key="3">
    <source>
        <dbReference type="ARBA" id="ARBA00023002"/>
    </source>
</evidence>
<dbReference type="InterPro" id="IPR051821">
    <property type="entry name" value="Asp/Asn_beta-hydroxylase"/>
</dbReference>
<dbReference type="OrthoDB" id="21665at2"/>
<protein>
    <submittedName>
        <fullName evidence="6">Beta-hydroxylase</fullName>
    </submittedName>
</protein>
<evidence type="ECO:0000256" key="2">
    <source>
        <dbReference type="ARBA" id="ARBA00022964"/>
    </source>
</evidence>
<evidence type="ECO:0000256" key="1">
    <source>
        <dbReference type="ARBA" id="ARBA00007730"/>
    </source>
</evidence>
<sequence>MHSIIPELYSGKFIFLYVLIISTVIVHYRGKVRYKFFRQFADHSTFMAPINVPMYALSGVENKPYINTGQFAELALLKANWETIRDEAIQLERAELIKGSDKYNDVGFNSFFRRGWKRFYLKWYGDYHSSAKKYCPKTIELLQGIPSIKAAMFAVLPAGSQLLQHRDPYAGSLRYHLGLITPNSDDCNIMVDGQMYSWRDGEDVLFDETYIHWAENKSDKDRLILFCDVERPVKTIFGRGWNKFFGWFIMASAASPNMGEDKTGNINKVFKYIYSIRLVGKKLKAYNLRLYYVVKYLLFALILWALFFRHLY</sequence>
<keyword evidence="4" id="KW-0812">Transmembrane</keyword>
<evidence type="ECO:0000259" key="5">
    <source>
        <dbReference type="Pfam" id="PF05118"/>
    </source>
</evidence>
<evidence type="ECO:0000313" key="6">
    <source>
        <dbReference type="EMBL" id="PTQ99234.1"/>
    </source>
</evidence>
<dbReference type="InterPro" id="IPR007803">
    <property type="entry name" value="Asp/Arg/Pro-Hydrxlase"/>
</dbReference>
<keyword evidence="4" id="KW-1133">Transmembrane helix</keyword>
<dbReference type="EMBL" id="QAOQ01000002">
    <property type="protein sequence ID" value="PTQ99234.1"/>
    <property type="molecule type" value="Genomic_DNA"/>
</dbReference>
<accession>A0A2T5JBU1</accession>
<name>A0A2T5JBU1_9SPHI</name>
<keyword evidence="7" id="KW-1185">Reference proteome</keyword>
<dbReference type="RefSeq" id="WP_107827175.1">
    <property type="nucleotide sequence ID" value="NZ_CP160205.1"/>
</dbReference>
<dbReference type="InterPro" id="IPR027443">
    <property type="entry name" value="IPNS-like_sf"/>
</dbReference>
<dbReference type="Pfam" id="PF05118">
    <property type="entry name" value="Asp_Arg_Hydrox"/>
    <property type="match status" value="1"/>
</dbReference>
<feature type="transmembrane region" description="Helical" evidence="4">
    <location>
        <begin position="12"/>
        <end position="30"/>
    </location>
</feature>
<keyword evidence="4" id="KW-0472">Membrane</keyword>
<evidence type="ECO:0000313" key="7">
    <source>
        <dbReference type="Proteomes" id="UP000244168"/>
    </source>
</evidence>
<dbReference type="Proteomes" id="UP000244168">
    <property type="component" value="Unassembled WGS sequence"/>
</dbReference>
<keyword evidence="3" id="KW-0560">Oxidoreductase</keyword>
<comment type="caution">
    <text evidence="6">The sequence shown here is derived from an EMBL/GenBank/DDBJ whole genome shotgun (WGS) entry which is preliminary data.</text>
</comment>
<dbReference type="PANTHER" id="PTHR46332">
    <property type="entry name" value="ASPARTATE BETA-HYDROXYLASE DOMAIN-CONTAINING PROTEIN 2"/>
    <property type="match status" value="1"/>
</dbReference>
<keyword evidence="2" id="KW-0223">Dioxygenase</keyword>
<proteinExistence type="inferred from homology"/>
<organism evidence="6 7">
    <name type="scientific">Mucilaginibacter yixingensis</name>
    <dbReference type="NCBI Taxonomy" id="1295612"/>
    <lineage>
        <taxon>Bacteria</taxon>
        <taxon>Pseudomonadati</taxon>
        <taxon>Bacteroidota</taxon>
        <taxon>Sphingobacteriia</taxon>
        <taxon>Sphingobacteriales</taxon>
        <taxon>Sphingobacteriaceae</taxon>
        <taxon>Mucilaginibacter</taxon>
    </lineage>
</organism>
<dbReference type="PANTHER" id="PTHR46332:SF5">
    <property type="entry name" value="ASPARTATE BETA-HYDROXYLASE DOMAIN CONTAINING 2"/>
    <property type="match status" value="1"/>
</dbReference>
<dbReference type="SUPFAM" id="SSF51197">
    <property type="entry name" value="Clavaminate synthase-like"/>
    <property type="match status" value="1"/>
</dbReference>
<comment type="similarity">
    <text evidence="1">Belongs to the aspartyl/asparaginyl beta-hydroxylase family.</text>
</comment>
<reference evidence="6 7" key="1">
    <citation type="submission" date="2018-04" db="EMBL/GenBank/DDBJ databases">
        <title>Genomic Encyclopedia of Archaeal and Bacterial Type Strains, Phase II (KMG-II): from individual species to whole genera.</title>
        <authorList>
            <person name="Goeker M."/>
        </authorList>
    </citation>
    <scope>NUCLEOTIDE SEQUENCE [LARGE SCALE GENOMIC DNA]</scope>
    <source>
        <strain evidence="6 7">DSM 26809</strain>
    </source>
</reference>
<feature type="transmembrane region" description="Helical" evidence="4">
    <location>
        <begin position="290"/>
        <end position="308"/>
    </location>
</feature>
<evidence type="ECO:0000256" key="4">
    <source>
        <dbReference type="SAM" id="Phobius"/>
    </source>
</evidence>
<dbReference type="AlphaFoldDB" id="A0A2T5JBU1"/>